<gene>
    <name evidence="1" type="ORF">L596_028305</name>
</gene>
<evidence type="ECO:0000313" key="2">
    <source>
        <dbReference type="Proteomes" id="UP000298663"/>
    </source>
</evidence>
<dbReference type="EMBL" id="AZBU02000011">
    <property type="protein sequence ID" value="TKR61154.1"/>
    <property type="molecule type" value="Genomic_DNA"/>
</dbReference>
<keyword evidence="2" id="KW-1185">Reference proteome</keyword>
<accession>A0A4U5LY08</accession>
<organism evidence="1 2">
    <name type="scientific">Steinernema carpocapsae</name>
    <name type="common">Entomopathogenic nematode</name>
    <dbReference type="NCBI Taxonomy" id="34508"/>
    <lineage>
        <taxon>Eukaryota</taxon>
        <taxon>Metazoa</taxon>
        <taxon>Ecdysozoa</taxon>
        <taxon>Nematoda</taxon>
        <taxon>Chromadorea</taxon>
        <taxon>Rhabditida</taxon>
        <taxon>Tylenchina</taxon>
        <taxon>Panagrolaimomorpha</taxon>
        <taxon>Strongyloidoidea</taxon>
        <taxon>Steinernematidae</taxon>
        <taxon>Steinernema</taxon>
    </lineage>
</organism>
<evidence type="ECO:0000313" key="1">
    <source>
        <dbReference type="EMBL" id="TKR61154.1"/>
    </source>
</evidence>
<comment type="caution">
    <text evidence="1">The sequence shown here is derived from an EMBL/GenBank/DDBJ whole genome shotgun (WGS) entry which is preliminary data.</text>
</comment>
<reference evidence="1 2" key="2">
    <citation type="journal article" date="2019" name="G3 (Bethesda)">
        <title>Hybrid Assembly of the Genome of the Entomopathogenic Nematode Steinernema carpocapsae Identifies the X-Chromosome.</title>
        <authorList>
            <person name="Serra L."/>
            <person name="Macchietto M."/>
            <person name="Macias-Munoz A."/>
            <person name="McGill C.J."/>
            <person name="Rodriguez I.M."/>
            <person name="Rodriguez B."/>
            <person name="Murad R."/>
            <person name="Mortazavi A."/>
        </authorList>
    </citation>
    <scope>NUCLEOTIDE SEQUENCE [LARGE SCALE GENOMIC DNA]</scope>
    <source>
        <strain evidence="1 2">ALL</strain>
    </source>
</reference>
<reference evidence="1 2" key="1">
    <citation type="journal article" date="2015" name="Genome Biol.">
        <title>Comparative genomics of Steinernema reveals deeply conserved gene regulatory networks.</title>
        <authorList>
            <person name="Dillman A.R."/>
            <person name="Macchietto M."/>
            <person name="Porter C.F."/>
            <person name="Rogers A."/>
            <person name="Williams B."/>
            <person name="Antoshechkin I."/>
            <person name="Lee M.M."/>
            <person name="Goodwin Z."/>
            <person name="Lu X."/>
            <person name="Lewis E.E."/>
            <person name="Goodrich-Blair H."/>
            <person name="Stock S.P."/>
            <person name="Adams B.J."/>
            <person name="Sternberg P.W."/>
            <person name="Mortazavi A."/>
        </authorList>
    </citation>
    <scope>NUCLEOTIDE SEQUENCE [LARGE SCALE GENOMIC DNA]</scope>
    <source>
        <strain evidence="1 2">ALL</strain>
    </source>
</reference>
<name>A0A4U5LY08_STECR</name>
<dbReference type="AlphaFoldDB" id="A0A4U5LY08"/>
<protein>
    <submittedName>
        <fullName evidence="1">Uncharacterized protein</fullName>
    </submittedName>
</protein>
<dbReference type="Proteomes" id="UP000298663">
    <property type="component" value="Unassembled WGS sequence"/>
</dbReference>
<proteinExistence type="predicted"/>
<sequence>MQPGKDTEVLEFGGRNKKQLCWDSRAGNKTGELMHKCTRKGPEWMGRRWEKGGRREILTPPDVFAHFARVWEKGSIGVVHRLACNHVERQKSDARVACEL</sequence>